<reference evidence="2 3" key="1">
    <citation type="submission" date="2019-03" db="EMBL/GenBank/DDBJ databases">
        <title>Genomic Encyclopedia of Archaeal and Bacterial Type Strains, Phase II (KMG-II): from individual species to whole genera.</title>
        <authorList>
            <person name="Goeker M."/>
        </authorList>
    </citation>
    <scope>NUCLEOTIDE SEQUENCE [LARGE SCALE GENOMIC DNA]</scope>
    <source>
        <strain evidence="2 3">DSM 26433</strain>
    </source>
</reference>
<dbReference type="Proteomes" id="UP000295673">
    <property type="component" value="Unassembled WGS sequence"/>
</dbReference>
<protein>
    <submittedName>
        <fullName evidence="2">Uncharacterized protein</fullName>
    </submittedName>
</protein>
<keyword evidence="1" id="KW-1133">Transmembrane helix</keyword>
<feature type="transmembrane region" description="Helical" evidence="1">
    <location>
        <begin position="134"/>
        <end position="154"/>
    </location>
</feature>
<feature type="transmembrane region" description="Helical" evidence="1">
    <location>
        <begin position="91"/>
        <end position="114"/>
    </location>
</feature>
<keyword evidence="1" id="KW-0472">Membrane</keyword>
<evidence type="ECO:0000313" key="3">
    <source>
        <dbReference type="Proteomes" id="UP000295673"/>
    </source>
</evidence>
<keyword evidence="3" id="KW-1185">Reference proteome</keyword>
<keyword evidence="1" id="KW-0812">Transmembrane</keyword>
<dbReference type="EMBL" id="SMGR01000001">
    <property type="protein sequence ID" value="TCL09152.1"/>
    <property type="molecule type" value="Genomic_DNA"/>
</dbReference>
<comment type="caution">
    <text evidence="2">The sequence shown here is derived from an EMBL/GenBank/DDBJ whole genome shotgun (WGS) entry which is preliminary data.</text>
</comment>
<feature type="transmembrane region" description="Helical" evidence="1">
    <location>
        <begin position="39"/>
        <end position="59"/>
    </location>
</feature>
<gene>
    <name evidence="2" type="ORF">BXY66_1197</name>
</gene>
<evidence type="ECO:0000313" key="2">
    <source>
        <dbReference type="EMBL" id="TCL09152.1"/>
    </source>
</evidence>
<dbReference type="RefSeq" id="WP_132859215.1">
    <property type="nucleotide sequence ID" value="NZ_SMGR01000001.1"/>
</dbReference>
<proteinExistence type="predicted"/>
<dbReference type="AlphaFoldDB" id="A0A4R1NVN7"/>
<evidence type="ECO:0000256" key="1">
    <source>
        <dbReference type="SAM" id="Phobius"/>
    </source>
</evidence>
<sequence length="200" mass="22079">MSKFTSMQALKWGFIFLSVNSLVIFLVPVPAQFDPTAELILAPIAGFPVGAALYFFHLFPAEATRYIRYRLAMLRGSQWPNEGTAKTIRTMWLCGVIGSGLLCVTFIDLAYVTFPQTYTAPGSIYSYNGPPASLLLPMFEVAGFVIGVSAFFLFKGLATIFEFSAPKINKAKPVVSSAASNMSSWSANQFANWKNHDYRK</sequence>
<organism evidence="2 3">
    <name type="scientific">Shimia isoporae</name>
    <dbReference type="NCBI Taxonomy" id="647720"/>
    <lineage>
        <taxon>Bacteria</taxon>
        <taxon>Pseudomonadati</taxon>
        <taxon>Pseudomonadota</taxon>
        <taxon>Alphaproteobacteria</taxon>
        <taxon>Rhodobacterales</taxon>
        <taxon>Roseobacteraceae</taxon>
    </lineage>
</organism>
<accession>A0A4R1NVN7</accession>
<feature type="transmembrane region" description="Helical" evidence="1">
    <location>
        <begin position="12"/>
        <end position="33"/>
    </location>
</feature>
<name>A0A4R1NVN7_9RHOB</name>